<feature type="transmembrane region" description="Helical" evidence="1">
    <location>
        <begin position="71"/>
        <end position="91"/>
    </location>
</feature>
<accession>A0ABY4IU14</accession>
<feature type="transmembrane region" description="Helical" evidence="1">
    <location>
        <begin position="239"/>
        <end position="257"/>
    </location>
</feature>
<evidence type="ECO:0000256" key="1">
    <source>
        <dbReference type="SAM" id="Phobius"/>
    </source>
</evidence>
<feature type="transmembrane region" description="Helical" evidence="1">
    <location>
        <begin position="133"/>
        <end position="153"/>
    </location>
</feature>
<dbReference type="Proteomes" id="UP000831963">
    <property type="component" value="Chromosome"/>
</dbReference>
<name>A0ABY4IU14_9MICO</name>
<evidence type="ECO:0000313" key="3">
    <source>
        <dbReference type="Proteomes" id="UP000831963"/>
    </source>
</evidence>
<keyword evidence="1" id="KW-0812">Transmembrane</keyword>
<keyword evidence="1" id="KW-1133">Transmembrane helix</keyword>
<proteinExistence type="predicted"/>
<evidence type="ECO:0000313" key="2">
    <source>
        <dbReference type="EMBL" id="UPL15366.1"/>
    </source>
</evidence>
<keyword evidence="3" id="KW-1185">Reference proteome</keyword>
<reference evidence="2 3" key="1">
    <citation type="submission" date="2021-06" db="EMBL/GenBank/DDBJ databases">
        <title>Genome-based taxonomic framework of Microbacterium strains isolated from marine environment, the description of four new species and reclassification of four preexisting species.</title>
        <authorList>
            <person name="Lee S.D."/>
            <person name="Kim S.-M."/>
            <person name="Byeon Y.-S."/>
            <person name="Yang H.L."/>
            <person name="Kim I.S."/>
        </authorList>
    </citation>
    <scope>NUCLEOTIDE SEQUENCE [LARGE SCALE GENOMIC DNA]</scope>
    <source>
        <strain evidence="2 3">SSW1-36</strain>
    </source>
</reference>
<dbReference type="EMBL" id="CP078077">
    <property type="protein sequence ID" value="UPL15366.1"/>
    <property type="molecule type" value="Genomic_DNA"/>
</dbReference>
<sequence>MDQKPVAGQEALVPPDAETARRYLEEARAVTGRRQRAVDRRALAWLQIVSAVVTAAFLVASVIALRLPADGGAQALLFGFLVYGQIFSGSAQRSGLQWRFTRGQWPFVVSGAAAMVLALVAFGFAVFVPDVPWWVTVLPGALVLLVFGGYGAVRLARASSDPPGPDVPRVPLPRGARVGTLGVGVVLGALLMLSVAPAGVLASVLLLLLALCVLAWFCAGATDLGLPAIGALWRWPHEVGLAIGFTLLVGLTVFDVGRAEGGATVGEIAGCGVVLLFVGLTFVPGRGARG</sequence>
<dbReference type="RefSeq" id="WP_247955994.1">
    <property type="nucleotide sequence ID" value="NZ_CP078077.1"/>
</dbReference>
<feature type="transmembrane region" description="Helical" evidence="1">
    <location>
        <begin position="103"/>
        <end position="127"/>
    </location>
</feature>
<gene>
    <name evidence="2" type="ORF">KV396_13145</name>
</gene>
<feature type="transmembrane region" description="Helical" evidence="1">
    <location>
        <begin position="43"/>
        <end position="65"/>
    </location>
</feature>
<keyword evidence="1" id="KW-0472">Membrane</keyword>
<organism evidence="2 3">
    <name type="scientific">Microbacterium galbinum</name>
    <dbReference type="NCBI Taxonomy" id="2851646"/>
    <lineage>
        <taxon>Bacteria</taxon>
        <taxon>Bacillati</taxon>
        <taxon>Actinomycetota</taxon>
        <taxon>Actinomycetes</taxon>
        <taxon>Micrococcales</taxon>
        <taxon>Microbacteriaceae</taxon>
        <taxon>Microbacterium</taxon>
    </lineage>
</organism>
<feature type="transmembrane region" description="Helical" evidence="1">
    <location>
        <begin position="263"/>
        <end position="283"/>
    </location>
</feature>
<feature type="transmembrane region" description="Helical" evidence="1">
    <location>
        <begin position="199"/>
        <end position="219"/>
    </location>
</feature>
<protein>
    <submittedName>
        <fullName evidence="2">Uncharacterized protein</fullName>
    </submittedName>
</protein>